<dbReference type="InterPro" id="IPR036691">
    <property type="entry name" value="Endo/exonu/phosph_ase_sf"/>
</dbReference>
<dbReference type="PANTHER" id="PTHR15822">
    <property type="entry name" value="TRAF AND TNF RECEPTOR-ASSOCIATED PROTEIN"/>
    <property type="match status" value="1"/>
</dbReference>
<evidence type="ECO:0000256" key="6">
    <source>
        <dbReference type="ARBA" id="ARBA00022801"/>
    </source>
</evidence>
<evidence type="ECO:0000313" key="9">
    <source>
        <dbReference type="EMBL" id="QHT84742.1"/>
    </source>
</evidence>
<dbReference type="GO" id="GO:0016787">
    <property type="term" value="F:hydrolase activity"/>
    <property type="evidence" value="ECO:0007669"/>
    <property type="project" value="UniProtKB-KW"/>
</dbReference>
<name>A0A6C0HW59_9ZZZZ</name>
<evidence type="ECO:0000256" key="1">
    <source>
        <dbReference type="ARBA" id="ARBA00001936"/>
    </source>
</evidence>
<organism evidence="9">
    <name type="scientific">viral metagenome</name>
    <dbReference type="NCBI Taxonomy" id="1070528"/>
    <lineage>
        <taxon>unclassified sequences</taxon>
        <taxon>metagenomes</taxon>
        <taxon>organismal metagenomes</taxon>
    </lineage>
</organism>
<evidence type="ECO:0000256" key="5">
    <source>
        <dbReference type="ARBA" id="ARBA00022763"/>
    </source>
</evidence>
<dbReference type="EMBL" id="MN740025">
    <property type="protein sequence ID" value="QHT84742.1"/>
    <property type="molecule type" value="Genomic_DNA"/>
</dbReference>
<proteinExistence type="predicted"/>
<sequence>MKVLAYNLFYGEKKEQIDYINDNNFDIIFLSEASDNVIENFDNYIGDYIKSHCGFTYLGIHKKHNIDILMIIKLTGCIVFHVKINDKELILGSLHLFPYKENKKHRQEQINRIYEDLEENNLLHLPIILGGDTNMTNEENYIDSYGFDEFSDITYPNRVVINKNIKNDFKYDKFLIKNCSASDFKTIPNNCSDHLAINININIILNK</sequence>
<evidence type="ECO:0000256" key="4">
    <source>
        <dbReference type="ARBA" id="ARBA00022723"/>
    </source>
</evidence>
<keyword evidence="7" id="KW-0460">Magnesium</keyword>
<dbReference type="SUPFAM" id="SSF56219">
    <property type="entry name" value="DNase I-like"/>
    <property type="match status" value="1"/>
</dbReference>
<keyword evidence="4" id="KW-0479">Metal-binding</keyword>
<keyword evidence="5" id="KW-0227">DNA damage</keyword>
<reference evidence="9" key="1">
    <citation type="journal article" date="2020" name="Nature">
        <title>Giant virus diversity and host interactions through global metagenomics.</title>
        <authorList>
            <person name="Schulz F."/>
            <person name="Roux S."/>
            <person name="Paez-Espino D."/>
            <person name="Jungbluth S."/>
            <person name="Walsh D.A."/>
            <person name="Denef V.J."/>
            <person name="McMahon K.D."/>
            <person name="Konstantinidis K.T."/>
            <person name="Eloe-Fadrosh E.A."/>
            <person name="Kyrpides N.C."/>
            <person name="Woyke T."/>
        </authorList>
    </citation>
    <scope>NUCLEOTIDE SEQUENCE</scope>
    <source>
        <strain evidence="9">GVMAG-M-3300023184-177</strain>
    </source>
</reference>
<dbReference type="Gene3D" id="3.60.10.10">
    <property type="entry name" value="Endonuclease/exonuclease/phosphatase"/>
    <property type="match status" value="1"/>
</dbReference>
<keyword evidence="3" id="KW-0540">Nuclease</keyword>
<evidence type="ECO:0008006" key="10">
    <source>
        <dbReference type="Google" id="ProtNLM"/>
    </source>
</evidence>
<keyword evidence="6" id="KW-0378">Hydrolase</keyword>
<evidence type="ECO:0000256" key="2">
    <source>
        <dbReference type="ARBA" id="ARBA00001946"/>
    </source>
</evidence>
<comment type="cofactor">
    <cofactor evidence="2">
        <name>Mg(2+)</name>
        <dbReference type="ChEBI" id="CHEBI:18420"/>
    </cofactor>
</comment>
<keyword evidence="8" id="KW-0234">DNA repair</keyword>
<evidence type="ECO:0000256" key="8">
    <source>
        <dbReference type="ARBA" id="ARBA00023204"/>
    </source>
</evidence>
<dbReference type="GO" id="GO:0004518">
    <property type="term" value="F:nuclease activity"/>
    <property type="evidence" value="ECO:0007669"/>
    <property type="project" value="UniProtKB-KW"/>
</dbReference>
<accession>A0A6C0HW59</accession>
<dbReference type="GO" id="GO:0046872">
    <property type="term" value="F:metal ion binding"/>
    <property type="evidence" value="ECO:0007669"/>
    <property type="project" value="UniProtKB-KW"/>
</dbReference>
<dbReference type="PANTHER" id="PTHR15822:SF4">
    <property type="entry name" value="TYROSYL-DNA PHOSPHODIESTERASE 2"/>
    <property type="match status" value="1"/>
</dbReference>
<evidence type="ECO:0000256" key="3">
    <source>
        <dbReference type="ARBA" id="ARBA00022722"/>
    </source>
</evidence>
<protein>
    <recommendedName>
        <fullName evidence="10">Endonuclease/exonuclease/phosphatase domain-containing protein</fullName>
    </recommendedName>
</protein>
<evidence type="ECO:0000256" key="7">
    <source>
        <dbReference type="ARBA" id="ARBA00022842"/>
    </source>
</evidence>
<dbReference type="AlphaFoldDB" id="A0A6C0HW59"/>
<comment type="cofactor">
    <cofactor evidence="1">
        <name>Mn(2+)</name>
        <dbReference type="ChEBI" id="CHEBI:29035"/>
    </cofactor>
</comment>
<dbReference type="GO" id="GO:0006281">
    <property type="term" value="P:DNA repair"/>
    <property type="evidence" value="ECO:0007669"/>
    <property type="project" value="UniProtKB-KW"/>
</dbReference>
<dbReference type="InterPro" id="IPR051547">
    <property type="entry name" value="TDP2-like"/>
</dbReference>